<dbReference type="InterPro" id="IPR052526">
    <property type="entry name" value="HTH-type_Bedaq_tolerance"/>
</dbReference>
<dbReference type="EMBL" id="BAABKM010000002">
    <property type="protein sequence ID" value="GAA4694572.1"/>
    <property type="molecule type" value="Genomic_DNA"/>
</dbReference>
<feature type="domain" description="HTH marR-type" evidence="1">
    <location>
        <begin position="7"/>
        <end position="143"/>
    </location>
</feature>
<dbReference type="Proteomes" id="UP001499974">
    <property type="component" value="Unassembled WGS sequence"/>
</dbReference>
<dbReference type="Pfam" id="PF12802">
    <property type="entry name" value="MarR_2"/>
    <property type="match status" value="1"/>
</dbReference>
<dbReference type="InterPro" id="IPR000835">
    <property type="entry name" value="HTH_MarR-typ"/>
</dbReference>
<keyword evidence="3" id="KW-1185">Reference proteome</keyword>
<dbReference type="PANTHER" id="PTHR39515">
    <property type="entry name" value="CONSERVED PROTEIN"/>
    <property type="match status" value="1"/>
</dbReference>
<reference evidence="3" key="1">
    <citation type="journal article" date="2019" name="Int. J. Syst. Evol. Microbiol.">
        <title>The Global Catalogue of Microorganisms (GCM) 10K type strain sequencing project: providing services to taxonomists for standard genome sequencing and annotation.</title>
        <authorList>
            <consortium name="The Broad Institute Genomics Platform"/>
            <consortium name="The Broad Institute Genome Sequencing Center for Infectious Disease"/>
            <person name="Wu L."/>
            <person name="Ma J."/>
        </authorList>
    </citation>
    <scope>NUCLEOTIDE SEQUENCE [LARGE SCALE GENOMIC DNA]</scope>
    <source>
        <strain evidence="3">JCM 18531</strain>
    </source>
</reference>
<protein>
    <submittedName>
        <fullName evidence="2">MarR family transcriptional regulator</fullName>
    </submittedName>
</protein>
<name>A0ABP8WUW4_9ACTN</name>
<dbReference type="PANTHER" id="PTHR39515:SF2">
    <property type="entry name" value="HTH-TYPE TRANSCRIPTIONAL REGULATOR RV0880"/>
    <property type="match status" value="1"/>
</dbReference>
<sequence length="145" mass="15871">MIVATSSDRVARELQASLGLLFRRLRQARVVAELSQPESTALSSLGRNAPATSADLARLEGISTQSMHATVRSLERRGLVARSPDPDDGRRMLLDLTEQGRRTADDKRDARADQLAAALRTQFTAGEREQLLVAAPLLERLAKLL</sequence>
<dbReference type="SMART" id="SM00347">
    <property type="entry name" value="HTH_MARR"/>
    <property type="match status" value="1"/>
</dbReference>
<gene>
    <name evidence="2" type="ORF">GCM10023349_07120</name>
</gene>
<dbReference type="PROSITE" id="PS50995">
    <property type="entry name" value="HTH_MARR_2"/>
    <property type="match status" value="1"/>
</dbReference>
<dbReference type="InterPro" id="IPR036388">
    <property type="entry name" value="WH-like_DNA-bd_sf"/>
</dbReference>
<dbReference type="InterPro" id="IPR036390">
    <property type="entry name" value="WH_DNA-bd_sf"/>
</dbReference>
<evidence type="ECO:0000313" key="2">
    <source>
        <dbReference type="EMBL" id="GAA4694572.1"/>
    </source>
</evidence>
<dbReference type="Gene3D" id="1.10.10.10">
    <property type="entry name" value="Winged helix-like DNA-binding domain superfamily/Winged helix DNA-binding domain"/>
    <property type="match status" value="1"/>
</dbReference>
<organism evidence="2 3">
    <name type="scientific">Nocardioides conyzicola</name>
    <dbReference type="NCBI Taxonomy" id="1651781"/>
    <lineage>
        <taxon>Bacteria</taxon>
        <taxon>Bacillati</taxon>
        <taxon>Actinomycetota</taxon>
        <taxon>Actinomycetes</taxon>
        <taxon>Propionibacteriales</taxon>
        <taxon>Nocardioidaceae</taxon>
        <taxon>Nocardioides</taxon>
    </lineage>
</organism>
<dbReference type="Gene3D" id="1.10.287.100">
    <property type="match status" value="1"/>
</dbReference>
<accession>A0ABP8WUW4</accession>
<evidence type="ECO:0000313" key="3">
    <source>
        <dbReference type="Proteomes" id="UP001499974"/>
    </source>
</evidence>
<evidence type="ECO:0000259" key="1">
    <source>
        <dbReference type="PROSITE" id="PS50995"/>
    </source>
</evidence>
<dbReference type="SUPFAM" id="SSF46785">
    <property type="entry name" value="Winged helix' DNA-binding domain"/>
    <property type="match status" value="1"/>
</dbReference>
<comment type="caution">
    <text evidence="2">The sequence shown here is derived from an EMBL/GenBank/DDBJ whole genome shotgun (WGS) entry which is preliminary data.</text>
</comment>
<proteinExistence type="predicted"/>